<sequence>MGVRTGNVVTTKAASEPMLAIAAADILNAENIDVSEPDFYTKAMTTLVERLVEQGLVLDRGLQGELSARLLLTLARDRVALPKGGDFVTREPPYRISPVSVSAFLKRLLAEEGSNGFSGLRQPSAIVDLLESNEDVWINFTHFIQFEKEIDAIDIDDLYFAWCRAAAIQCSVAQPVIDIIIVTYGGDLDEPVDKGKFGYIAVQVSVKSKPVLSDSALVGPFIKNRETCYKPRCHIALMLDLCATSVFENSNNSRVRLTWEKAMKGDGTWTGYNSDATKEAYRYCLNVRGHDARVYPLIKPFESQFARLFQRVLSCEHTAFQKYSDDLDLATSPFPRHKSY</sequence>
<dbReference type="PANTHER" id="PTHR33266">
    <property type="entry name" value="CHROMOSOME 15, WHOLE GENOME SHOTGUN SEQUENCE"/>
    <property type="match status" value="1"/>
</dbReference>
<evidence type="ECO:0000313" key="1">
    <source>
        <dbReference type="EMBL" id="OBZ66844.1"/>
    </source>
</evidence>
<dbReference type="Proteomes" id="UP000092993">
    <property type="component" value="Unassembled WGS sequence"/>
</dbReference>
<name>A0A1C7LVJ8_GRIFR</name>
<dbReference type="PANTHER" id="PTHR33266:SF1">
    <property type="entry name" value="F-BOX DOMAIN-CONTAINING PROTEIN"/>
    <property type="match status" value="1"/>
</dbReference>
<keyword evidence="2" id="KW-1185">Reference proteome</keyword>
<dbReference type="OMA" id="RCHIALM"/>
<dbReference type="STRING" id="5627.A0A1C7LVJ8"/>
<organism evidence="1 2">
    <name type="scientific">Grifola frondosa</name>
    <name type="common">Maitake</name>
    <name type="synonym">Polyporus frondosus</name>
    <dbReference type="NCBI Taxonomy" id="5627"/>
    <lineage>
        <taxon>Eukaryota</taxon>
        <taxon>Fungi</taxon>
        <taxon>Dikarya</taxon>
        <taxon>Basidiomycota</taxon>
        <taxon>Agaricomycotina</taxon>
        <taxon>Agaricomycetes</taxon>
        <taxon>Polyporales</taxon>
        <taxon>Grifolaceae</taxon>
        <taxon>Grifola</taxon>
    </lineage>
</organism>
<protein>
    <submittedName>
        <fullName evidence="1">Uncharacterized protein</fullName>
    </submittedName>
</protein>
<proteinExistence type="predicted"/>
<dbReference type="AlphaFoldDB" id="A0A1C7LVJ8"/>
<accession>A0A1C7LVJ8</accession>
<gene>
    <name evidence="1" type="ORF">A0H81_13296</name>
</gene>
<evidence type="ECO:0000313" key="2">
    <source>
        <dbReference type="Proteomes" id="UP000092993"/>
    </source>
</evidence>
<comment type="caution">
    <text evidence="1">The sequence shown here is derived from an EMBL/GenBank/DDBJ whole genome shotgun (WGS) entry which is preliminary data.</text>
</comment>
<reference evidence="1 2" key="1">
    <citation type="submission" date="2016-03" db="EMBL/GenBank/DDBJ databases">
        <title>Whole genome sequencing of Grifola frondosa 9006-11.</title>
        <authorList>
            <person name="Min B."/>
            <person name="Park H."/>
            <person name="Kim J.-G."/>
            <person name="Cho H."/>
            <person name="Oh Y.-L."/>
            <person name="Kong W.-S."/>
            <person name="Choi I.-G."/>
        </authorList>
    </citation>
    <scope>NUCLEOTIDE SEQUENCE [LARGE SCALE GENOMIC DNA]</scope>
    <source>
        <strain evidence="1 2">9006-11</strain>
    </source>
</reference>
<dbReference type="OrthoDB" id="107110at2759"/>
<dbReference type="EMBL" id="LUGG01000027">
    <property type="protein sequence ID" value="OBZ66844.1"/>
    <property type="molecule type" value="Genomic_DNA"/>
</dbReference>